<dbReference type="Pfam" id="PF03704">
    <property type="entry name" value="BTAD"/>
    <property type="match status" value="1"/>
</dbReference>
<name>A0A270B7R6_9PROT</name>
<dbReference type="Proteomes" id="UP000216033">
    <property type="component" value="Unassembled WGS sequence"/>
</dbReference>
<dbReference type="OrthoDB" id="7888886at2"/>
<dbReference type="GeneID" id="98303547"/>
<evidence type="ECO:0000256" key="1">
    <source>
        <dbReference type="ARBA" id="ARBA00023015"/>
    </source>
</evidence>
<evidence type="ECO:0000256" key="2">
    <source>
        <dbReference type="ARBA" id="ARBA00023163"/>
    </source>
</evidence>
<keyword evidence="5" id="KW-1185">Reference proteome</keyword>
<dbReference type="SUPFAM" id="SSF46894">
    <property type="entry name" value="C-terminal effector domain of the bipartite response regulators"/>
    <property type="match status" value="1"/>
</dbReference>
<dbReference type="GO" id="GO:0003677">
    <property type="term" value="F:DNA binding"/>
    <property type="evidence" value="ECO:0007669"/>
    <property type="project" value="InterPro"/>
</dbReference>
<dbReference type="STRING" id="1231343.Absy_057_013"/>
<dbReference type="InterPro" id="IPR005158">
    <property type="entry name" value="BTAD"/>
</dbReference>
<sequence>MQSLPSHEGAPPNQPLLHIFLLGHMRVLSSTGLSLLPTGTKTKALLAILALSNRRPVARTRLAELLWSTRAPEQARASLRQEIHRLMEVLHPLGPEVLDVQRHTLAIRSGLTEIDMEYVLHTTPQTVMTLPDPLPPLLEDLSAVDPGFAVWLEQERNRLLDYKTAQLEALLASAPPPAIIMAAAQRLLRLNPLNEEAWRTRILTALHNGEEGTALQSAESCLRTFQDTLATTPGQETMRLIADLRAAHHHARQGAPFTTLADQPPPPSSASAGMYEASSSLTLSATAFLACTPTAGAGDGMALAMQFRNELGLDMAMHGVLDVSVQNEQFAAGPSQSLPARRQWDFLIGITVTGSTATSLTCIVQALDTRLNDTIVWGHRLTITATNLRALANRFASVLIISLFTTEARRLANRPIAALSPLGLGLRAFSLSLQNNPAHSQTIDQLLDEASRRAPENQFLFFVRAHTMLLRMSEEWRTPVAEYLRPMVTMLQQNLAVFPNNMATRYLLVVGLFYTRQPEEARFLLAQMHAALPSDSHTSMLALQDGLSALCRGDATLAARIYADFFGLDADVPLVNAPDQEFILACFLANQHEDALRHARGILASSPDRSAILVPALASANALGHQSLALDYRQRLHRLQTPLSVQGIEGHYAHLPQSMRHKLCHALHLREH</sequence>
<proteinExistence type="predicted"/>
<dbReference type="InterPro" id="IPR051677">
    <property type="entry name" value="AfsR-DnrI-RedD_regulator"/>
</dbReference>
<dbReference type="Gene3D" id="1.10.10.10">
    <property type="entry name" value="Winged helix-like DNA-binding domain superfamily/Winged helix DNA-binding domain"/>
    <property type="match status" value="1"/>
</dbReference>
<accession>A0A270B7R6</accession>
<dbReference type="SMART" id="SM01043">
    <property type="entry name" value="BTAD"/>
    <property type="match status" value="1"/>
</dbReference>
<dbReference type="InterPro" id="IPR011990">
    <property type="entry name" value="TPR-like_helical_dom_sf"/>
</dbReference>
<dbReference type="InterPro" id="IPR016032">
    <property type="entry name" value="Sig_transdc_resp-reg_C-effctor"/>
</dbReference>
<dbReference type="SUPFAM" id="SSF48452">
    <property type="entry name" value="TPR-like"/>
    <property type="match status" value="1"/>
</dbReference>
<gene>
    <name evidence="4" type="ORF">B9K05_11950</name>
</gene>
<reference evidence="4 5" key="1">
    <citation type="submission" date="2017-04" db="EMBL/GenBank/DDBJ databases">
        <title>Kefir bacterial isolates.</title>
        <authorList>
            <person name="Kim Y."/>
            <person name="Blasche S."/>
            <person name="Patil K.R."/>
        </authorList>
    </citation>
    <scope>NUCLEOTIDE SEQUENCE [LARGE SCALE GENOMIC DNA]</scope>
    <source>
        <strain evidence="4 5">KR-2</strain>
    </source>
</reference>
<feature type="domain" description="Bacterial transcriptional activator" evidence="3">
    <location>
        <begin position="98"/>
        <end position="245"/>
    </location>
</feature>
<dbReference type="EMBL" id="NDFP01000015">
    <property type="protein sequence ID" value="PAL21063.1"/>
    <property type="molecule type" value="Genomic_DNA"/>
</dbReference>
<dbReference type="PANTHER" id="PTHR35807:SF1">
    <property type="entry name" value="TRANSCRIPTIONAL REGULATOR REDD"/>
    <property type="match status" value="1"/>
</dbReference>
<dbReference type="GO" id="GO:0006355">
    <property type="term" value="P:regulation of DNA-templated transcription"/>
    <property type="evidence" value="ECO:0007669"/>
    <property type="project" value="InterPro"/>
</dbReference>
<dbReference type="AlphaFoldDB" id="A0A270B7R6"/>
<dbReference type="PANTHER" id="PTHR35807">
    <property type="entry name" value="TRANSCRIPTIONAL REGULATOR REDD-RELATED"/>
    <property type="match status" value="1"/>
</dbReference>
<keyword evidence="1" id="KW-0805">Transcription regulation</keyword>
<dbReference type="InterPro" id="IPR036388">
    <property type="entry name" value="WH-like_DNA-bd_sf"/>
</dbReference>
<evidence type="ECO:0000313" key="5">
    <source>
        <dbReference type="Proteomes" id="UP000216033"/>
    </source>
</evidence>
<keyword evidence="2" id="KW-0804">Transcription</keyword>
<dbReference type="Gene3D" id="1.25.40.10">
    <property type="entry name" value="Tetratricopeptide repeat domain"/>
    <property type="match status" value="1"/>
</dbReference>
<comment type="caution">
    <text evidence="4">The sequence shown here is derived from an EMBL/GenBank/DDBJ whole genome shotgun (WGS) entry which is preliminary data.</text>
</comment>
<protein>
    <recommendedName>
        <fullName evidence="3">Bacterial transcriptional activator domain-containing protein</fullName>
    </recommendedName>
</protein>
<organism evidence="4 5">
    <name type="scientific">Acetobacter syzygii</name>
    <dbReference type="NCBI Taxonomy" id="146476"/>
    <lineage>
        <taxon>Bacteria</taxon>
        <taxon>Pseudomonadati</taxon>
        <taxon>Pseudomonadota</taxon>
        <taxon>Alphaproteobacteria</taxon>
        <taxon>Acetobacterales</taxon>
        <taxon>Acetobacteraceae</taxon>
        <taxon>Acetobacter</taxon>
    </lineage>
</organism>
<evidence type="ECO:0000313" key="4">
    <source>
        <dbReference type="EMBL" id="PAL21063.1"/>
    </source>
</evidence>
<evidence type="ECO:0000259" key="3">
    <source>
        <dbReference type="SMART" id="SM01043"/>
    </source>
</evidence>
<dbReference type="RefSeq" id="WP_048854912.1">
    <property type="nucleotide sequence ID" value="NZ_BAMZ01000051.1"/>
</dbReference>